<sequence>MKHPCFLFLAVRLCLLLLWILPPSAQTAWRPRLLSGFLADVPSVGERGSGSFLRRRQGPSSARGDPNRGTSGRGTGGAFGDATVLWQGAKAGKVTTEEDEKRIDEETGEVKLDDEAKREVLSRRRPGYLSTPEKEFVLDSFTRKPVLMPAVADEIETLFPRVELSPLKNPMRLRAGCKHWEVVRGLKKANLLGKETFKEFVRVNLDKLGNEGKEAIATCLIKALELKDNEAAEEYRDLGMMLEAYEHNFYAPFRQYVKNAEIRLSTAVAVNGSFVQEFVTGEYNTLDFCGMSTGEAAGMWTVAKATLAEWERKKKEELERTACKLEIPYESLANMTVDDLTILQSELRETFLLAYSFGQLNMKLANTPRFIALLPPVLRFLEIALRLGSYTEIRKLAYLQFCPTFQISLEELRAWILRYHQSVAWSTGTTYQTIGERIYEMYLALAQDCEGDYRYVDQASLDDPDFDFTMYEAFNAKESYGNTVMMDLKTTRHYYLNKALGFSKIGEKVADFVFPLDENRVEGPNDPNHWFQLHKWMEADERNATTKYALYDMQELVLMDPAYAEVEKILLEDRLVEQKRYDDWLDNQQEVDLREEQERAATAEFESWLKDHKDTPLPGKGFRPTEKAEEVFVPPPYVPGAAQKERERKRKAEQLKKLQETQQAGEGQDVGDETLYGMNIEAMDKAKEREALEEDVDFTGVVRTLDPRMMSAGGQQAPPTSPEAAAAAAQISALTEADIASDPQLAAAMAAQAAEFAAPPDEAPAAPAQPAAAEVGERKSEGREQISDEEWQKLISVERSQEIADRRGEAKSQDETKFSRWKDPYEEDLEAEAALSVSESASMQNYWSFFSQLSDEDLLGDTEDEQEAKIEELARLVGPAYDEAVAPLKEARANATTEVKSVDTMLREEVKFRNKIEEAKDRGDWEEVEALERERLSPGARFFKKKTKASKKLKKRRADEFLGEEDEEDEEQEDMGGGGAT</sequence>
<feature type="compositionally biased region" description="Acidic residues" evidence="1">
    <location>
        <begin position="961"/>
        <end position="974"/>
    </location>
</feature>
<feature type="region of interest" description="Disordered" evidence="1">
    <location>
        <begin position="47"/>
        <end position="78"/>
    </location>
</feature>
<feature type="region of interest" description="Disordered" evidence="1">
    <location>
        <begin position="709"/>
        <end position="729"/>
    </location>
</feature>
<feature type="compositionally biased region" description="Low complexity" evidence="1">
    <location>
        <begin position="715"/>
        <end position="729"/>
    </location>
</feature>
<feature type="region of interest" description="Disordered" evidence="1">
    <location>
        <begin position="635"/>
        <end position="673"/>
    </location>
</feature>
<accession>A0A0G4GNM7</accession>
<feature type="chain" id="PRO_5005190266" evidence="2">
    <location>
        <begin position="28"/>
        <end position="981"/>
    </location>
</feature>
<feature type="compositionally biased region" description="Basic and acidic residues" evidence="1">
    <location>
        <begin position="799"/>
        <end position="824"/>
    </location>
</feature>
<feature type="signal peptide" evidence="2">
    <location>
        <begin position="1"/>
        <end position="27"/>
    </location>
</feature>
<feature type="compositionally biased region" description="Low complexity" evidence="1">
    <location>
        <begin position="747"/>
        <end position="774"/>
    </location>
</feature>
<feature type="region of interest" description="Disordered" evidence="1">
    <location>
        <begin position="945"/>
        <end position="981"/>
    </location>
</feature>
<dbReference type="AlphaFoldDB" id="A0A0G4GNM7"/>
<reference evidence="3" key="1">
    <citation type="submission" date="2014-11" db="EMBL/GenBank/DDBJ databases">
        <authorList>
            <person name="Otto D Thomas"/>
            <person name="Naeem Raeece"/>
        </authorList>
    </citation>
    <scope>NUCLEOTIDE SEQUENCE</scope>
</reference>
<feature type="compositionally biased region" description="Basic and acidic residues" evidence="1">
    <location>
        <begin position="643"/>
        <end position="659"/>
    </location>
</feature>
<dbReference type="VEuPathDB" id="CryptoDB:Cvel_4979"/>
<evidence type="ECO:0000256" key="1">
    <source>
        <dbReference type="SAM" id="MobiDB-lite"/>
    </source>
</evidence>
<name>A0A0G4GNM7_9ALVE</name>
<dbReference type="EMBL" id="CDMZ01001391">
    <property type="protein sequence ID" value="CEM31878.1"/>
    <property type="molecule type" value="Genomic_DNA"/>
</dbReference>
<keyword evidence="2" id="KW-0732">Signal</keyword>
<evidence type="ECO:0000313" key="3">
    <source>
        <dbReference type="EMBL" id="CEM31878.1"/>
    </source>
</evidence>
<protein>
    <submittedName>
        <fullName evidence="3">Uncharacterized protein</fullName>
    </submittedName>
</protein>
<organism evidence="3">
    <name type="scientific">Chromera velia CCMP2878</name>
    <dbReference type="NCBI Taxonomy" id="1169474"/>
    <lineage>
        <taxon>Eukaryota</taxon>
        <taxon>Sar</taxon>
        <taxon>Alveolata</taxon>
        <taxon>Colpodellida</taxon>
        <taxon>Chromeraceae</taxon>
        <taxon>Chromera</taxon>
    </lineage>
</organism>
<gene>
    <name evidence="3" type="ORF">Cvel_4979</name>
</gene>
<proteinExistence type="predicted"/>
<feature type="region of interest" description="Disordered" evidence="1">
    <location>
        <begin position="747"/>
        <end position="825"/>
    </location>
</feature>
<feature type="compositionally biased region" description="Basic and acidic residues" evidence="1">
    <location>
        <begin position="775"/>
        <end position="792"/>
    </location>
</feature>
<feature type="compositionally biased region" description="Basic residues" evidence="1">
    <location>
        <begin position="945"/>
        <end position="956"/>
    </location>
</feature>
<evidence type="ECO:0000256" key="2">
    <source>
        <dbReference type="SAM" id="SignalP"/>
    </source>
</evidence>